<comment type="caution">
    <text evidence="2">The sequence shown here is derived from an EMBL/GenBank/DDBJ whole genome shotgun (WGS) entry which is preliminary data.</text>
</comment>
<gene>
    <name evidence="2" type="ORF">DET45_104135</name>
</gene>
<organism evidence="2 3">
    <name type="scientific">Pseudidiomarina maritima</name>
    <dbReference type="NCBI Taxonomy" id="519453"/>
    <lineage>
        <taxon>Bacteria</taxon>
        <taxon>Pseudomonadati</taxon>
        <taxon>Pseudomonadota</taxon>
        <taxon>Gammaproteobacteria</taxon>
        <taxon>Alteromonadales</taxon>
        <taxon>Idiomarinaceae</taxon>
        <taxon>Pseudidiomarina</taxon>
    </lineage>
</organism>
<name>A0A317QAX5_9GAMM</name>
<dbReference type="Gene3D" id="3.40.720.10">
    <property type="entry name" value="Alkaline Phosphatase, subunit A"/>
    <property type="match status" value="1"/>
</dbReference>
<feature type="chain" id="PRO_5016237449" evidence="1">
    <location>
        <begin position="35"/>
        <end position="437"/>
    </location>
</feature>
<accession>A0A317QAX5</accession>
<protein>
    <submittedName>
        <fullName evidence="2">Putative AlkP superfamily pyrophosphatase or phosphodiesterase</fullName>
    </submittedName>
</protein>
<sequence>MFEEKLLKKFMRPLLSLQTSVLMLLVTLAGCAQSGTTGARGPTAADDSLSEQTVVLISIDGFRHDYIELHGANNIAKIAEQGVRSDGLIPVYPSKTFPNHLSIVTGQYPSKHGIVDNNFYDTERKQRYKMGDGAKDSSWLTTLPIWNLAEFQGVKAASYFWPESEARINGRTPSYYVNYSTPAPNQQRIDQIIAWLKLPAEARPRFVTGYFSIVDTMGHQFGPESIQVKKSVQYIDKLIGELWLRLQTEVEVPVNLILVSDHGMSDIKAERMIDVGQLPVDSDLFETQNAQTRFMIYANDDTTAAQVDELKAQLEQLTHLGFWIESEATLAELGVTAGPRKPSIVLATQAPVTFTSRPPERRADGGTHGFHSNREMDGLFVAAGPALASGVTLPRFSNIHVYPFMAQLLGLELMSPIDGKADVLAPIVTLTQKNQSQ</sequence>
<dbReference type="Proteomes" id="UP000246964">
    <property type="component" value="Unassembled WGS sequence"/>
</dbReference>
<evidence type="ECO:0000256" key="1">
    <source>
        <dbReference type="SAM" id="SignalP"/>
    </source>
</evidence>
<dbReference type="AlphaFoldDB" id="A0A317QAX5"/>
<dbReference type="PANTHER" id="PTHR10151:SF120">
    <property type="entry name" value="BIS(5'-ADENOSYL)-TRIPHOSPHATASE"/>
    <property type="match status" value="1"/>
</dbReference>
<evidence type="ECO:0000313" key="2">
    <source>
        <dbReference type="EMBL" id="PWW14196.1"/>
    </source>
</evidence>
<dbReference type="SUPFAM" id="SSF53649">
    <property type="entry name" value="Alkaline phosphatase-like"/>
    <property type="match status" value="1"/>
</dbReference>
<dbReference type="PANTHER" id="PTHR10151">
    <property type="entry name" value="ECTONUCLEOTIDE PYROPHOSPHATASE/PHOSPHODIESTERASE"/>
    <property type="match status" value="1"/>
</dbReference>
<dbReference type="STRING" id="519453.SAMN04488070_1537"/>
<evidence type="ECO:0000313" key="3">
    <source>
        <dbReference type="Proteomes" id="UP000246964"/>
    </source>
</evidence>
<dbReference type="CDD" id="cd16018">
    <property type="entry name" value="Enpp"/>
    <property type="match status" value="1"/>
</dbReference>
<keyword evidence="1" id="KW-0732">Signal</keyword>
<dbReference type="Gene3D" id="3.30.1360.180">
    <property type="match status" value="1"/>
</dbReference>
<keyword evidence="3" id="KW-1185">Reference proteome</keyword>
<dbReference type="InterPro" id="IPR002591">
    <property type="entry name" value="Phosphodiest/P_Trfase"/>
</dbReference>
<reference evidence="2 3" key="1">
    <citation type="submission" date="2018-05" db="EMBL/GenBank/DDBJ databases">
        <title>Freshwater and sediment microbial communities from various areas in North America, analyzing microbe dynamics in response to fracking.</title>
        <authorList>
            <person name="Lamendella R."/>
        </authorList>
    </citation>
    <scope>NUCLEOTIDE SEQUENCE [LARGE SCALE GENOMIC DNA]</scope>
    <source>
        <strain evidence="2 3">125B1</strain>
    </source>
</reference>
<dbReference type="PROSITE" id="PS51257">
    <property type="entry name" value="PROKAR_LIPOPROTEIN"/>
    <property type="match status" value="1"/>
</dbReference>
<dbReference type="Pfam" id="PF01663">
    <property type="entry name" value="Phosphodiest"/>
    <property type="match status" value="1"/>
</dbReference>
<dbReference type="EMBL" id="QGTT01000004">
    <property type="protein sequence ID" value="PWW14196.1"/>
    <property type="molecule type" value="Genomic_DNA"/>
</dbReference>
<dbReference type="InterPro" id="IPR017850">
    <property type="entry name" value="Alkaline_phosphatase_core_sf"/>
</dbReference>
<feature type="signal peptide" evidence="1">
    <location>
        <begin position="1"/>
        <end position="34"/>
    </location>
</feature>
<proteinExistence type="predicted"/>
<dbReference type="GO" id="GO:0016787">
    <property type="term" value="F:hydrolase activity"/>
    <property type="evidence" value="ECO:0007669"/>
    <property type="project" value="UniProtKB-ARBA"/>
</dbReference>